<reference evidence="3" key="1">
    <citation type="submission" date="2014-03" db="EMBL/GenBank/DDBJ databases">
        <title>The Genome Sequence of Puccinia striiformis f. sp. tritici PST-78.</title>
        <authorList>
            <consortium name="The Broad Institute Genome Sequencing Platform"/>
            <person name="Cuomo C."/>
            <person name="Hulbert S."/>
            <person name="Chen X."/>
            <person name="Walker B."/>
            <person name="Young S.K."/>
            <person name="Zeng Q."/>
            <person name="Gargeya S."/>
            <person name="Fitzgerald M."/>
            <person name="Haas B."/>
            <person name="Abouelleil A."/>
            <person name="Alvarado L."/>
            <person name="Arachchi H.M."/>
            <person name="Berlin A.M."/>
            <person name="Chapman S.B."/>
            <person name="Goldberg J."/>
            <person name="Griggs A."/>
            <person name="Gujja S."/>
            <person name="Hansen M."/>
            <person name="Howarth C."/>
            <person name="Imamovic A."/>
            <person name="Larimer J."/>
            <person name="McCowan C."/>
            <person name="Montmayeur A."/>
            <person name="Murphy C."/>
            <person name="Neiman D."/>
            <person name="Pearson M."/>
            <person name="Priest M."/>
            <person name="Roberts A."/>
            <person name="Saif S."/>
            <person name="Shea T."/>
            <person name="Sisk P."/>
            <person name="Sykes S."/>
            <person name="Wortman J."/>
            <person name="Nusbaum C."/>
            <person name="Birren B."/>
        </authorList>
    </citation>
    <scope>NUCLEOTIDE SEQUENCE [LARGE SCALE GENOMIC DNA]</scope>
    <source>
        <strain evidence="3">race PST-78</strain>
    </source>
</reference>
<keyword evidence="3" id="KW-1185">Reference proteome</keyword>
<dbReference type="EMBL" id="AJIL01000150">
    <property type="protein sequence ID" value="KNE92913.1"/>
    <property type="molecule type" value="Genomic_DNA"/>
</dbReference>
<feature type="compositionally biased region" description="Pro residues" evidence="1">
    <location>
        <begin position="187"/>
        <end position="197"/>
    </location>
</feature>
<feature type="compositionally biased region" description="Polar residues" evidence="1">
    <location>
        <begin position="205"/>
        <end position="217"/>
    </location>
</feature>
<sequence length="296" mass="31999">MGPTESFIAFSGRARVLQSLINFDDSLPPSSDSKLPSTIVTHLTDFDLAEFVVLGVKNEAIHGDIAKFALLDAIPFSYPAFEKRVACFDEVTTRKTSQRAPRAPHTEHAPSNSPPDPVAWRVHAYLDSQGQCHHCKTTCGSAPGMCIKPLNKKWLDIPDSFHTPRRPADYKPPQAHGPSSSSAGRPTQPPAGRPPPRSASLAAITDSSDSNQPPSSTDYVEVIESLDSDKQTFAAAAVKEQLPPDLTPGDWATLREIDEILSDNVANVEEDETSVCDSEYCSDLGRDAFDNASSSP</sequence>
<comment type="caution">
    <text evidence="2">The sequence shown here is derived from an EMBL/GenBank/DDBJ whole genome shotgun (WGS) entry which is preliminary data.</text>
</comment>
<protein>
    <submittedName>
        <fullName evidence="2">Uncharacterized protein</fullName>
    </submittedName>
</protein>
<dbReference type="Proteomes" id="UP000054564">
    <property type="component" value="Unassembled WGS sequence"/>
</dbReference>
<dbReference type="AlphaFoldDB" id="A0A0L0V0W0"/>
<gene>
    <name evidence="2" type="ORF">PSTG_13702</name>
</gene>
<evidence type="ECO:0000313" key="2">
    <source>
        <dbReference type="EMBL" id="KNE92913.1"/>
    </source>
</evidence>
<name>A0A0L0V0W0_9BASI</name>
<proteinExistence type="predicted"/>
<evidence type="ECO:0000313" key="3">
    <source>
        <dbReference type="Proteomes" id="UP000054564"/>
    </source>
</evidence>
<feature type="region of interest" description="Disordered" evidence="1">
    <location>
        <begin position="157"/>
        <end position="217"/>
    </location>
</feature>
<accession>A0A0L0V0W0</accession>
<organism evidence="2 3">
    <name type="scientific">Puccinia striiformis f. sp. tritici PST-78</name>
    <dbReference type="NCBI Taxonomy" id="1165861"/>
    <lineage>
        <taxon>Eukaryota</taxon>
        <taxon>Fungi</taxon>
        <taxon>Dikarya</taxon>
        <taxon>Basidiomycota</taxon>
        <taxon>Pucciniomycotina</taxon>
        <taxon>Pucciniomycetes</taxon>
        <taxon>Pucciniales</taxon>
        <taxon>Pucciniaceae</taxon>
        <taxon>Puccinia</taxon>
    </lineage>
</organism>
<evidence type="ECO:0000256" key="1">
    <source>
        <dbReference type="SAM" id="MobiDB-lite"/>
    </source>
</evidence>
<feature type="region of interest" description="Disordered" evidence="1">
    <location>
        <begin position="93"/>
        <end position="119"/>
    </location>
</feature>